<name>A0ABD2N564_9CUCU</name>
<dbReference type="Proteomes" id="UP001516400">
    <property type="component" value="Unassembled WGS sequence"/>
</dbReference>
<keyword evidence="3" id="KW-1185">Reference proteome</keyword>
<proteinExistence type="predicted"/>
<feature type="compositionally biased region" description="Basic and acidic residues" evidence="1">
    <location>
        <begin position="41"/>
        <end position="55"/>
    </location>
</feature>
<accession>A0ABD2N564</accession>
<evidence type="ECO:0000313" key="2">
    <source>
        <dbReference type="EMBL" id="KAL3273697.1"/>
    </source>
</evidence>
<organism evidence="2 3">
    <name type="scientific">Cryptolaemus montrouzieri</name>
    <dbReference type="NCBI Taxonomy" id="559131"/>
    <lineage>
        <taxon>Eukaryota</taxon>
        <taxon>Metazoa</taxon>
        <taxon>Ecdysozoa</taxon>
        <taxon>Arthropoda</taxon>
        <taxon>Hexapoda</taxon>
        <taxon>Insecta</taxon>
        <taxon>Pterygota</taxon>
        <taxon>Neoptera</taxon>
        <taxon>Endopterygota</taxon>
        <taxon>Coleoptera</taxon>
        <taxon>Polyphaga</taxon>
        <taxon>Cucujiformia</taxon>
        <taxon>Coccinelloidea</taxon>
        <taxon>Coccinellidae</taxon>
        <taxon>Scymninae</taxon>
        <taxon>Scymnini</taxon>
        <taxon>Cryptolaemus</taxon>
    </lineage>
</organism>
<sequence>MNFNIGAAESRHKQVQLLEFPEVLKKSNTESKLQNTSEETLGYKEKRTRSLDHGHHLKNITERKEVEMAKDTLEQKYTQEVENGNLPGIDNLAAKISNAMNPAWLK</sequence>
<feature type="region of interest" description="Disordered" evidence="1">
    <location>
        <begin position="29"/>
        <end position="55"/>
    </location>
</feature>
<dbReference type="EMBL" id="JABFTP020000062">
    <property type="protein sequence ID" value="KAL3273697.1"/>
    <property type="molecule type" value="Genomic_DNA"/>
</dbReference>
<evidence type="ECO:0000256" key="1">
    <source>
        <dbReference type="SAM" id="MobiDB-lite"/>
    </source>
</evidence>
<comment type="caution">
    <text evidence="2">The sequence shown here is derived from an EMBL/GenBank/DDBJ whole genome shotgun (WGS) entry which is preliminary data.</text>
</comment>
<dbReference type="AlphaFoldDB" id="A0ABD2N564"/>
<feature type="compositionally biased region" description="Polar residues" evidence="1">
    <location>
        <begin position="30"/>
        <end position="39"/>
    </location>
</feature>
<protein>
    <submittedName>
        <fullName evidence="2">Uncharacterized protein</fullName>
    </submittedName>
</protein>
<gene>
    <name evidence="2" type="ORF">HHI36_015127</name>
</gene>
<reference evidence="2 3" key="1">
    <citation type="journal article" date="2021" name="BMC Biol.">
        <title>Horizontally acquired antibacterial genes associated with adaptive radiation of ladybird beetles.</title>
        <authorList>
            <person name="Li H.S."/>
            <person name="Tang X.F."/>
            <person name="Huang Y.H."/>
            <person name="Xu Z.Y."/>
            <person name="Chen M.L."/>
            <person name="Du X.Y."/>
            <person name="Qiu B.Y."/>
            <person name="Chen P.T."/>
            <person name="Zhang W."/>
            <person name="Slipinski A."/>
            <person name="Escalona H.E."/>
            <person name="Waterhouse R.M."/>
            <person name="Zwick A."/>
            <person name="Pang H."/>
        </authorList>
    </citation>
    <scope>NUCLEOTIDE SEQUENCE [LARGE SCALE GENOMIC DNA]</scope>
    <source>
        <strain evidence="2">SYSU2018</strain>
    </source>
</reference>
<evidence type="ECO:0000313" key="3">
    <source>
        <dbReference type="Proteomes" id="UP001516400"/>
    </source>
</evidence>